<comment type="function">
    <text evidence="1">Thiol-specific peroxidase that catalyzes the reduction of hydrogen peroxide and organic hydroperoxides to water and alcohols, respectively. Plays a role in cell protection against oxidative stress by detoxifying peroxides and as sensor of hydrogen peroxide-mediated signaling events.</text>
</comment>
<comment type="similarity">
    <text evidence="10">Belongs to the peroxiredoxin family. BCP/PrxQ subfamily.</text>
</comment>
<dbReference type="NCBIfam" id="NF006960">
    <property type="entry name" value="PRK09437.1"/>
    <property type="match status" value="1"/>
</dbReference>
<dbReference type="GO" id="GO:0034599">
    <property type="term" value="P:cellular response to oxidative stress"/>
    <property type="evidence" value="ECO:0007669"/>
    <property type="project" value="TreeGrafter"/>
</dbReference>
<dbReference type="PANTHER" id="PTHR42801:SF4">
    <property type="entry name" value="AHPC_TSA FAMILY PROTEIN"/>
    <property type="match status" value="1"/>
</dbReference>
<feature type="domain" description="Thioredoxin" evidence="14">
    <location>
        <begin position="5"/>
        <end position="151"/>
    </location>
</feature>
<accession>A0A1M5EVZ2</accession>
<evidence type="ECO:0000259" key="14">
    <source>
        <dbReference type="PROSITE" id="PS51352"/>
    </source>
</evidence>
<evidence type="ECO:0000256" key="10">
    <source>
        <dbReference type="ARBA" id="ARBA00038489"/>
    </source>
</evidence>
<reference evidence="15 16" key="1">
    <citation type="submission" date="2016-11" db="EMBL/GenBank/DDBJ databases">
        <authorList>
            <person name="Jaros S."/>
            <person name="Januszkiewicz K."/>
            <person name="Wedrychowicz H."/>
        </authorList>
    </citation>
    <scope>NUCLEOTIDE SEQUENCE [LARGE SCALE GENOMIC DNA]</scope>
    <source>
        <strain evidence="15 16">DSM 26897</strain>
    </source>
</reference>
<dbReference type="RefSeq" id="WP_173702657.1">
    <property type="nucleotide sequence ID" value="NZ_FQUO01000012.1"/>
</dbReference>
<dbReference type="FunFam" id="3.40.30.10:FF:000007">
    <property type="entry name" value="Thioredoxin-dependent thiol peroxidase"/>
    <property type="match status" value="1"/>
</dbReference>
<evidence type="ECO:0000256" key="3">
    <source>
        <dbReference type="ARBA" id="ARBA00013017"/>
    </source>
</evidence>
<evidence type="ECO:0000256" key="12">
    <source>
        <dbReference type="ARBA" id="ARBA00049091"/>
    </source>
</evidence>
<dbReference type="InterPro" id="IPR036249">
    <property type="entry name" value="Thioredoxin-like_sf"/>
</dbReference>
<dbReference type="Pfam" id="PF00578">
    <property type="entry name" value="AhpC-TSA"/>
    <property type="match status" value="1"/>
</dbReference>
<dbReference type="EC" id="1.11.1.24" evidence="3"/>
<evidence type="ECO:0000256" key="8">
    <source>
        <dbReference type="ARBA" id="ARBA00023284"/>
    </source>
</evidence>
<dbReference type="InterPro" id="IPR000866">
    <property type="entry name" value="AhpC/TSA"/>
</dbReference>
<comment type="subunit">
    <text evidence="2">Monomer.</text>
</comment>
<keyword evidence="6" id="KW-0560">Oxidoreductase</keyword>
<sequence>MAITLKEGDPAPQFTAKDQNGIEVSLKDYAGKKVVLYFYPADDTPGCTAQACNLRDNFSALKAQGYEILGVSPDDVESHSKFKNKYQLPFALLSDPDRTIIDAYGVWGEKNMYGRKYEGLHRTTFVIDASGMIEKILKKPKTKEHAEEILK</sequence>
<evidence type="ECO:0000256" key="1">
    <source>
        <dbReference type="ARBA" id="ARBA00003330"/>
    </source>
</evidence>
<keyword evidence="5" id="KW-0049">Antioxidant</keyword>
<proteinExistence type="inferred from homology"/>
<gene>
    <name evidence="15" type="ORF">SAMN05444008_112213</name>
</gene>
<dbReference type="AlphaFoldDB" id="A0A1M5EVZ2"/>
<dbReference type="InterPro" id="IPR050924">
    <property type="entry name" value="Peroxiredoxin_BCP/PrxQ"/>
</dbReference>
<dbReference type="PIRSF" id="PIRSF000239">
    <property type="entry name" value="AHPC"/>
    <property type="match status" value="1"/>
</dbReference>
<dbReference type="PROSITE" id="PS51352">
    <property type="entry name" value="THIOREDOXIN_2"/>
    <property type="match status" value="1"/>
</dbReference>
<keyword evidence="7" id="KW-1015">Disulfide bond</keyword>
<dbReference type="GO" id="GO:0045454">
    <property type="term" value="P:cell redox homeostasis"/>
    <property type="evidence" value="ECO:0007669"/>
    <property type="project" value="TreeGrafter"/>
</dbReference>
<comment type="catalytic activity">
    <reaction evidence="12">
        <text>a hydroperoxide + [thioredoxin]-dithiol = an alcohol + [thioredoxin]-disulfide + H2O</text>
        <dbReference type="Rhea" id="RHEA:62620"/>
        <dbReference type="Rhea" id="RHEA-COMP:10698"/>
        <dbReference type="Rhea" id="RHEA-COMP:10700"/>
        <dbReference type="ChEBI" id="CHEBI:15377"/>
        <dbReference type="ChEBI" id="CHEBI:29950"/>
        <dbReference type="ChEBI" id="CHEBI:30879"/>
        <dbReference type="ChEBI" id="CHEBI:35924"/>
        <dbReference type="ChEBI" id="CHEBI:50058"/>
        <dbReference type="EC" id="1.11.1.24"/>
    </reaction>
</comment>
<keyword evidence="4" id="KW-0575">Peroxidase</keyword>
<dbReference type="GO" id="GO:0005737">
    <property type="term" value="C:cytoplasm"/>
    <property type="evidence" value="ECO:0007669"/>
    <property type="project" value="TreeGrafter"/>
</dbReference>
<dbReference type="Gene3D" id="3.40.30.10">
    <property type="entry name" value="Glutaredoxin"/>
    <property type="match status" value="1"/>
</dbReference>
<dbReference type="InterPro" id="IPR024706">
    <property type="entry name" value="Peroxiredoxin_AhpC-typ"/>
</dbReference>
<feature type="active site" description="Cysteine sulfenic acid (-SOH) intermediate; for peroxidase activity" evidence="13">
    <location>
        <position position="47"/>
    </location>
</feature>
<protein>
    <recommendedName>
        <fullName evidence="3">thioredoxin-dependent peroxiredoxin</fullName>
        <ecNumber evidence="3">1.11.1.24</ecNumber>
    </recommendedName>
    <alternativeName>
        <fullName evidence="9">Thioredoxin peroxidase</fullName>
    </alternativeName>
    <alternativeName>
        <fullName evidence="11">Thioredoxin-dependent peroxiredoxin Bcp</fullName>
    </alternativeName>
</protein>
<dbReference type="InterPro" id="IPR013766">
    <property type="entry name" value="Thioredoxin_domain"/>
</dbReference>
<dbReference type="CDD" id="cd03017">
    <property type="entry name" value="PRX_BCP"/>
    <property type="match status" value="1"/>
</dbReference>
<dbReference type="Proteomes" id="UP000184368">
    <property type="component" value="Unassembled WGS sequence"/>
</dbReference>
<evidence type="ECO:0000256" key="6">
    <source>
        <dbReference type="ARBA" id="ARBA00023002"/>
    </source>
</evidence>
<evidence type="ECO:0000256" key="7">
    <source>
        <dbReference type="ARBA" id="ARBA00023157"/>
    </source>
</evidence>
<evidence type="ECO:0000256" key="11">
    <source>
        <dbReference type="ARBA" id="ARBA00042639"/>
    </source>
</evidence>
<evidence type="ECO:0000256" key="5">
    <source>
        <dbReference type="ARBA" id="ARBA00022862"/>
    </source>
</evidence>
<evidence type="ECO:0000256" key="2">
    <source>
        <dbReference type="ARBA" id="ARBA00011245"/>
    </source>
</evidence>
<evidence type="ECO:0000256" key="9">
    <source>
        <dbReference type="ARBA" id="ARBA00032824"/>
    </source>
</evidence>
<organism evidence="15 16">
    <name type="scientific">Cnuella takakiae</name>
    <dbReference type="NCBI Taxonomy" id="1302690"/>
    <lineage>
        <taxon>Bacteria</taxon>
        <taxon>Pseudomonadati</taxon>
        <taxon>Bacteroidota</taxon>
        <taxon>Chitinophagia</taxon>
        <taxon>Chitinophagales</taxon>
        <taxon>Chitinophagaceae</taxon>
        <taxon>Cnuella</taxon>
    </lineage>
</organism>
<dbReference type="STRING" id="1302690.BUE76_04950"/>
<evidence type="ECO:0000256" key="13">
    <source>
        <dbReference type="PIRSR" id="PIRSR000239-1"/>
    </source>
</evidence>
<keyword evidence="16" id="KW-1185">Reference proteome</keyword>
<dbReference type="EMBL" id="FQUO01000012">
    <property type="protein sequence ID" value="SHF83286.1"/>
    <property type="molecule type" value="Genomic_DNA"/>
</dbReference>
<evidence type="ECO:0000313" key="15">
    <source>
        <dbReference type="EMBL" id="SHF83286.1"/>
    </source>
</evidence>
<dbReference type="SUPFAM" id="SSF52833">
    <property type="entry name" value="Thioredoxin-like"/>
    <property type="match status" value="1"/>
</dbReference>
<keyword evidence="8" id="KW-0676">Redox-active center</keyword>
<dbReference type="GO" id="GO:0008379">
    <property type="term" value="F:thioredoxin peroxidase activity"/>
    <property type="evidence" value="ECO:0007669"/>
    <property type="project" value="TreeGrafter"/>
</dbReference>
<name>A0A1M5EVZ2_9BACT</name>
<evidence type="ECO:0000256" key="4">
    <source>
        <dbReference type="ARBA" id="ARBA00022559"/>
    </source>
</evidence>
<evidence type="ECO:0000313" key="16">
    <source>
        <dbReference type="Proteomes" id="UP000184368"/>
    </source>
</evidence>
<dbReference type="PANTHER" id="PTHR42801">
    <property type="entry name" value="THIOREDOXIN-DEPENDENT PEROXIDE REDUCTASE"/>
    <property type="match status" value="1"/>
</dbReference>